<dbReference type="InterPro" id="IPR029058">
    <property type="entry name" value="AB_hydrolase_fold"/>
</dbReference>
<dbReference type="Gene3D" id="3.40.50.1820">
    <property type="entry name" value="alpha/beta hydrolase"/>
    <property type="match status" value="1"/>
</dbReference>
<reference evidence="2" key="1">
    <citation type="submission" date="2016-04" db="EMBL/GenBank/DDBJ databases">
        <authorList>
            <person name="Evans L.H."/>
            <person name="Alamgir A."/>
            <person name="Owens N."/>
            <person name="Weber N.D."/>
            <person name="Virtaneva K."/>
            <person name="Barbian K."/>
            <person name="Babar A."/>
            <person name="Rosenke K."/>
        </authorList>
    </citation>
    <scope>NUCLEOTIDE SEQUENCE</scope>
    <source>
        <strain evidence="2">86</strain>
    </source>
</reference>
<dbReference type="PANTHER" id="PTHR43798">
    <property type="entry name" value="MONOACYLGLYCEROL LIPASE"/>
    <property type="match status" value="1"/>
</dbReference>
<dbReference type="Pfam" id="PF12697">
    <property type="entry name" value="Abhydrolase_6"/>
    <property type="match status" value="1"/>
</dbReference>
<dbReference type="EMBL" id="FLUO01000001">
    <property type="protein sequence ID" value="SBV93296.1"/>
    <property type="molecule type" value="Genomic_DNA"/>
</dbReference>
<organism evidence="2">
    <name type="scientific">uncultured Alphaproteobacteria bacterium</name>
    <dbReference type="NCBI Taxonomy" id="91750"/>
    <lineage>
        <taxon>Bacteria</taxon>
        <taxon>Pseudomonadati</taxon>
        <taxon>Pseudomonadota</taxon>
        <taxon>Alphaproteobacteria</taxon>
        <taxon>environmental samples</taxon>
    </lineage>
</organism>
<evidence type="ECO:0000313" key="2">
    <source>
        <dbReference type="EMBL" id="SBV93296.1"/>
    </source>
</evidence>
<accession>A0A212J1F3</accession>
<keyword evidence="2" id="KW-0378">Hydrolase</keyword>
<gene>
    <name evidence="2" type="ORF">KL86APRO_10364</name>
</gene>
<dbReference type="AlphaFoldDB" id="A0A212J1F3"/>
<dbReference type="PRINTS" id="PR00111">
    <property type="entry name" value="ABHYDROLASE"/>
</dbReference>
<name>A0A212J1F3_9PROT</name>
<dbReference type="InterPro" id="IPR050266">
    <property type="entry name" value="AB_hydrolase_sf"/>
</dbReference>
<dbReference type="SUPFAM" id="SSF53474">
    <property type="entry name" value="alpha/beta-Hydrolases"/>
    <property type="match status" value="1"/>
</dbReference>
<dbReference type="InterPro" id="IPR000073">
    <property type="entry name" value="AB_hydrolase_1"/>
</dbReference>
<dbReference type="GO" id="GO:0016787">
    <property type="term" value="F:hydrolase activity"/>
    <property type="evidence" value="ECO:0007669"/>
    <property type="project" value="UniProtKB-KW"/>
</dbReference>
<dbReference type="PANTHER" id="PTHR43798:SF29">
    <property type="entry name" value="AB HYDROLASE-1 DOMAIN-CONTAINING PROTEIN"/>
    <property type="match status" value="1"/>
</dbReference>
<evidence type="ECO:0000259" key="1">
    <source>
        <dbReference type="Pfam" id="PF12697"/>
    </source>
</evidence>
<protein>
    <submittedName>
        <fullName evidence="2">Alpha/beta hydrolase fold protein</fullName>
    </submittedName>
</protein>
<proteinExistence type="predicted"/>
<sequence length="225" mass="24152">MLLPGLLCDAELWRDVVARLGDAVSPQVPDLTRDDSLGAMAERVLAAAPPRFALVGLSMGGYVAFEILRRAPDRISRLALIDTGAAPDSSGRAERRETAMASLGVGRFAGVTGRLLPQLVHPRHVDGPVGARVRAMAERVGAEAFLRQQRAILDRPDFRPGLGAIRAPTWVAVGDSDVLTPPAAAREIYLGIPDARLHVFADCGHLPPLEQPEETARLLARWLLG</sequence>
<feature type="domain" description="AB hydrolase-1" evidence="1">
    <location>
        <begin position="2"/>
        <end position="217"/>
    </location>
</feature>